<gene>
    <name evidence="2" type="ORF">PMAYCL1PPCAC_19618</name>
</gene>
<sequence>MNLYLAQRRIVKSDFLTKLEGVKKRRRGPKEARNYAFVSDSLASEQDLHSHPLVPFNRRSNESLNKQVPQCIDIHVRYTKNGDLHIDKLRVPVGASAEDVIDEAGKHLHLINGSFYLQKRVGEDRVVSPGDLFDVKIRGRGGFNPPPPSPREYRTNGVVIHVPSAIIIILWAVSLF</sequence>
<protein>
    <submittedName>
        <fullName evidence="2">Uncharacterized protein</fullName>
    </submittedName>
</protein>
<evidence type="ECO:0000313" key="2">
    <source>
        <dbReference type="EMBL" id="GMR49423.1"/>
    </source>
</evidence>
<dbReference type="Proteomes" id="UP001328107">
    <property type="component" value="Unassembled WGS sequence"/>
</dbReference>
<dbReference type="AlphaFoldDB" id="A0AAN5I2F0"/>
<keyword evidence="1" id="KW-0472">Membrane</keyword>
<comment type="caution">
    <text evidence="2">The sequence shown here is derived from an EMBL/GenBank/DDBJ whole genome shotgun (WGS) entry which is preliminary data.</text>
</comment>
<proteinExistence type="predicted"/>
<evidence type="ECO:0000313" key="3">
    <source>
        <dbReference type="Proteomes" id="UP001328107"/>
    </source>
</evidence>
<keyword evidence="3" id="KW-1185">Reference proteome</keyword>
<evidence type="ECO:0000256" key="1">
    <source>
        <dbReference type="SAM" id="Phobius"/>
    </source>
</evidence>
<keyword evidence="1" id="KW-0812">Transmembrane</keyword>
<keyword evidence="1" id="KW-1133">Transmembrane helix</keyword>
<feature type="transmembrane region" description="Helical" evidence="1">
    <location>
        <begin position="158"/>
        <end position="175"/>
    </location>
</feature>
<name>A0AAN5I2F0_9BILA</name>
<organism evidence="2 3">
    <name type="scientific">Pristionchus mayeri</name>
    <dbReference type="NCBI Taxonomy" id="1317129"/>
    <lineage>
        <taxon>Eukaryota</taxon>
        <taxon>Metazoa</taxon>
        <taxon>Ecdysozoa</taxon>
        <taxon>Nematoda</taxon>
        <taxon>Chromadorea</taxon>
        <taxon>Rhabditida</taxon>
        <taxon>Rhabditina</taxon>
        <taxon>Diplogasteromorpha</taxon>
        <taxon>Diplogasteroidea</taxon>
        <taxon>Neodiplogasteridae</taxon>
        <taxon>Pristionchus</taxon>
    </lineage>
</organism>
<dbReference type="EMBL" id="BTRK01000004">
    <property type="protein sequence ID" value="GMR49423.1"/>
    <property type="molecule type" value="Genomic_DNA"/>
</dbReference>
<accession>A0AAN5I2F0</accession>
<reference evidence="3" key="1">
    <citation type="submission" date="2022-10" db="EMBL/GenBank/DDBJ databases">
        <title>Genome assembly of Pristionchus species.</title>
        <authorList>
            <person name="Yoshida K."/>
            <person name="Sommer R.J."/>
        </authorList>
    </citation>
    <scope>NUCLEOTIDE SEQUENCE [LARGE SCALE GENOMIC DNA]</scope>
    <source>
        <strain evidence="3">RS5460</strain>
    </source>
</reference>
<feature type="non-terminal residue" evidence="2">
    <location>
        <position position="176"/>
    </location>
</feature>